<name>A0ABY6V3I6_BIOOC</name>
<dbReference type="EMBL" id="CABFNS010000936">
    <property type="protein sequence ID" value="VUC37001.1"/>
    <property type="molecule type" value="Genomic_DNA"/>
</dbReference>
<evidence type="ECO:0000313" key="2">
    <source>
        <dbReference type="EMBL" id="VUC37001.1"/>
    </source>
</evidence>
<feature type="region of interest" description="Disordered" evidence="1">
    <location>
        <begin position="1"/>
        <end position="37"/>
    </location>
</feature>
<dbReference type="Proteomes" id="UP000766486">
    <property type="component" value="Unassembled WGS sequence"/>
</dbReference>
<accession>A0ABY6V3I6</accession>
<gene>
    <name evidence="2" type="ORF">CLO192961_LOCUS462768</name>
</gene>
<reference evidence="2 3" key="1">
    <citation type="submission" date="2019-06" db="EMBL/GenBank/DDBJ databases">
        <authorList>
            <person name="Broberg M."/>
        </authorList>
    </citation>
    <scope>NUCLEOTIDE SEQUENCE [LARGE SCALE GENOMIC DNA]</scope>
</reference>
<feature type="region of interest" description="Disordered" evidence="1">
    <location>
        <begin position="277"/>
        <end position="297"/>
    </location>
</feature>
<feature type="compositionally biased region" description="Polar residues" evidence="1">
    <location>
        <begin position="1"/>
        <end position="21"/>
    </location>
</feature>
<protein>
    <submittedName>
        <fullName evidence="2">Uncharacterized protein</fullName>
    </submittedName>
</protein>
<sequence>MASSVNPTGSSSRALADTSNAILPEGTKDNPIVLDDSDDKVQEGFQFFGDARTPGRRLPNLPTLEPQVMLHPFAPQELIELLQTKVSRRRYAQPHRRRSRTSMPPPAHARQLGRREAPIPSTGKRSPRYGSAITPFLAVRWLVRWGGRSTFSTDPAPFPRPGTPFPHAVVAHPGLLTASALGDQPSAGPVAAEGEPTNAARAMPGVQASPEDANGNGLTLAELNTRHFVRPNHRSDDLVQSNRETLGEASRQDANTQDLALGGATIFVDESINKLRDEKSAQQQKQEVEKEGESENQ</sequence>
<keyword evidence="3" id="KW-1185">Reference proteome</keyword>
<evidence type="ECO:0000256" key="1">
    <source>
        <dbReference type="SAM" id="MobiDB-lite"/>
    </source>
</evidence>
<organism evidence="2 3">
    <name type="scientific">Bionectria ochroleuca</name>
    <name type="common">Gliocladium roseum</name>
    <dbReference type="NCBI Taxonomy" id="29856"/>
    <lineage>
        <taxon>Eukaryota</taxon>
        <taxon>Fungi</taxon>
        <taxon>Dikarya</taxon>
        <taxon>Ascomycota</taxon>
        <taxon>Pezizomycotina</taxon>
        <taxon>Sordariomycetes</taxon>
        <taxon>Hypocreomycetidae</taxon>
        <taxon>Hypocreales</taxon>
        <taxon>Bionectriaceae</taxon>
        <taxon>Clonostachys</taxon>
    </lineage>
</organism>
<proteinExistence type="predicted"/>
<comment type="caution">
    <text evidence="2">The sequence shown here is derived from an EMBL/GenBank/DDBJ whole genome shotgun (WGS) entry which is preliminary data.</text>
</comment>
<evidence type="ECO:0000313" key="3">
    <source>
        <dbReference type="Proteomes" id="UP000766486"/>
    </source>
</evidence>
<feature type="compositionally biased region" description="Basic residues" evidence="1">
    <location>
        <begin position="89"/>
        <end position="100"/>
    </location>
</feature>
<feature type="region of interest" description="Disordered" evidence="1">
    <location>
        <begin position="89"/>
        <end position="129"/>
    </location>
</feature>